<proteinExistence type="predicted"/>
<organism evidence="1 2">
    <name type="scientific">Pseudomonas helleri</name>
    <dbReference type="NCBI Taxonomy" id="1608996"/>
    <lineage>
        <taxon>Bacteria</taxon>
        <taxon>Pseudomonadati</taxon>
        <taxon>Pseudomonadota</taxon>
        <taxon>Gammaproteobacteria</taxon>
        <taxon>Pseudomonadales</taxon>
        <taxon>Pseudomonadaceae</taxon>
        <taxon>Pseudomonas</taxon>
    </lineage>
</organism>
<name>A0A6L5I0D8_9PSED</name>
<reference evidence="1 2" key="1">
    <citation type="submission" date="2019-10" db="EMBL/GenBank/DDBJ databases">
        <title>Evaluation of single-gene subtyping targets for Pseudomonas.</title>
        <authorList>
            <person name="Reichler S.J."/>
            <person name="Orsi R.H."/>
            <person name="Wiedmann M."/>
            <person name="Martin N.H."/>
            <person name="Murphy S.I."/>
        </authorList>
    </citation>
    <scope>NUCLEOTIDE SEQUENCE [LARGE SCALE GENOMIC DNA]</scope>
    <source>
        <strain evidence="1 2">FSL R10-1637</strain>
    </source>
</reference>
<gene>
    <name evidence="1" type="ORF">GHO27_23435</name>
</gene>
<evidence type="ECO:0000313" key="1">
    <source>
        <dbReference type="EMBL" id="MQU08617.1"/>
    </source>
</evidence>
<dbReference type="RefSeq" id="WP_153375438.1">
    <property type="nucleotide sequence ID" value="NZ_WIVU01000068.1"/>
</dbReference>
<sequence length="154" mass="17736">MLTYPEGLPLPLREGYGFQAVSPILRSKKMSGRSVQRRLYSSTPTEPSVSWLMSGAQAQLFMGWFEHVLLSGSQWFECPLRTPLGLELYRSRFIGIYSGPDLVGVDHWRFTATLEMFKQPLIDKEWVTDAPEYILGSDIFDITMNRVWTQPRND</sequence>
<dbReference type="Proteomes" id="UP000478064">
    <property type="component" value="Unassembled WGS sequence"/>
</dbReference>
<accession>A0A6L5I0D8</accession>
<comment type="caution">
    <text evidence="1">The sequence shown here is derived from an EMBL/GenBank/DDBJ whole genome shotgun (WGS) entry which is preliminary data.</text>
</comment>
<dbReference type="EMBL" id="WIVU01000068">
    <property type="protein sequence ID" value="MQU08617.1"/>
    <property type="molecule type" value="Genomic_DNA"/>
</dbReference>
<evidence type="ECO:0000313" key="2">
    <source>
        <dbReference type="Proteomes" id="UP000478064"/>
    </source>
</evidence>
<protein>
    <submittedName>
        <fullName evidence="1">Uncharacterized protein</fullName>
    </submittedName>
</protein>
<dbReference type="AlphaFoldDB" id="A0A6L5I0D8"/>